<evidence type="ECO:0000256" key="3">
    <source>
        <dbReference type="ARBA" id="ARBA00007131"/>
    </source>
</evidence>
<comment type="catalytic activity">
    <reaction evidence="11">
        <text>D-sedoheptulose 7-phosphate + D-glyceraldehyde 3-phosphate = aldehydo-D-ribose 5-phosphate + D-xylulose 5-phosphate</text>
        <dbReference type="Rhea" id="RHEA:10508"/>
        <dbReference type="ChEBI" id="CHEBI:57483"/>
        <dbReference type="ChEBI" id="CHEBI:57737"/>
        <dbReference type="ChEBI" id="CHEBI:58273"/>
        <dbReference type="ChEBI" id="CHEBI:59776"/>
        <dbReference type="EC" id="2.2.1.1"/>
    </reaction>
</comment>
<evidence type="ECO:0000256" key="4">
    <source>
        <dbReference type="ARBA" id="ARBA00011738"/>
    </source>
</evidence>
<evidence type="ECO:0000256" key="10">
    <source>
        <dbReference type="ARBA" id="ARBA00023052"/>
    </source>
</evidence>
<keyword evidence="7 13" id="KW-0808">Transferase</keyword>
<gene>
    <name evidence="13" type="ORF">NBRC111894_1944</name>
</gene>
<dbReference type="PANTHER" id="PTHR43522:SF2">
    <property type="entry name" value="TRANSKETOLASE 1-RELATED"/>
    <property type="match status" value="1"/>
</dbReference>
<accession>A0A4Y1ZBK3</accession>
<dbReference type="Gene3D" id="3.40.50.970">
    <property type="match status" value="1"/>
</dbReference>
<dbReference type="GO" id="GO:0046872">
    <property type="term" value="F:metal ion binding"/>
    <property type="evidence" value="ECO:0007669"/>
    <property type="project" value="UniProtKB-KW"/>
</dbReference>
<dbReference type="Pfam" id="PF02779">
    <property type="entry name" value="Transket_pyr"/>
    <property type="match status" value="1"/>
</dbReference>
<dbReference type="SMART" id="SM00861">
    <property type="entry name" value="Transket_pyr"/>
    <property type="match status" value="1"/>
</dbReference>
<keyword evidence="10" id="KW-0786">Thiamine pyrophosphate</keyword>
<dbReference type="GO" id="GO:0006098">
    <property type="term" value="P:pentose-phosphate shunt"/>
    <property type="evidence" value="ECO:0007669"/>
    <property type="project" value="TreeGrafter"/>
</dbReference>
<dbReference type="InterPro" id="IPR033247">
    <property type="entry name" value="Transketolase_fam"/>
</dbReference>
<comment type="cofactor">
    <cofactor evidence="2">
        <name>thiamine diphosphate</name>
        <dbReference type="ChEBI" id="CHEBI:58937"/>
    </cofactor>
</comment>
<evidence type="ECO:0000259" key="12">
    <source>
        <dbReference type="SMART" id="SM00861"/>
    </source>
</evidence>
<dbReference type="InterPro" id="IPR029061">
    <property type="entry name" value="THDP-binding"/>
</dbReference>
<sequence>MIQMFAAKVPYLWDGSADLASSNKTDIENSNLFSAADRNGRNIAFGVREFAEGALLNGIVLHGGSRVFGGTFLVFSDYMRPAIRLAALQKLPVIYVFTHDSIAVGEDGPTHQPVEQLMSLRAMPGISLIRPADANETVAAWETAMDSFHQPTVLVLSRQKLPVLQFSAERAREGVRRGGYVLSPQTGAMPEGILIATGSEVQLAIAAQQLLKQSGHDVSVVSLPCFDRFEQQSKPYRESVLPSCVRRRMSIEMGATLGWERYVGTEGIRLGVDTFGASGSAAELLNHYGFTKKEIANHYLQLISSPAPSI</sequence>
<reference evidence="13 14" key="1">
    <citation type="submission" date="2017-11" db="EMBL/GenBank/DDBJ databases">
        <title>Draft Genome Sequence of Sporolactobacillus inulinus NBRC 111894 Isolated from Koso, a Japanese Sugar-Vegetable Fermented Beverage.</title>
        <authorList>
            <person name="Chiou T.Y."/>
            <person name="Oshima K."/>
            <person name="Suda W."/>
            <person name="Hattori M."/>
            <person name="Takahashi T."/>
        </authorList>
    </citation>
    <scope>NUCLEOTIDE SEQUENCE [LARGE SCALE GENOMIC DNA]</scope>
    <source>
        <strain evidence="13 14">NBRC111894</strain>
    </source>
</reference>
<keyword evidence="8" id="KW-0479">Metal-binding</keyword>
<evidence type="ECO:0000256" key="1">
    <source>
        <dbReference type="ARBA" id="ARBA00001946"/>
    </source>
</evidence>
<evidence type="ECO:0000313" key="13">
    <source>
        <dbReference type="EMBL" id="GAY76390.1"/>
    </source>
</evidence>
<dbReference type="InterPro" id="IPR005475">
    <property type="entry name" value="Transketolase-like_Pyr-bd"/>
</dbReference>
<dbReference type="InterPro" id="IPR009014">
    <property type="entry name" value="Transketo_C/PFOR_II"/>
</dbReference>
<evidence type="ECO:0000256" key="9">
    <source>
        <dbReference type="ARBA" id="ARBA00022842"/>
    </source>
</evidence>
<keyword evidence="9" id="KW-0460">Magnesium</keyword>
<dbReference type="CDD" id="cd07033">
    <property type="entry name" value="TPP_PYR_DXS_TK_like"/>
    <property type="match status" value="1"/>
</dbReference>
<evidence type="ECO:0000256" key="11">
    <source>
        <dbReference type="ARBA" id="ARBA00049473"/>
    </source>
</evidence>
<comment type="subunit">
    <text evidence="4">Homodimer.</text>
</comment>
<dbReference type="SUPFAM" id="SSF52922">
    <property type="entry name" value="TK C-terminal domain-like"/>
    <property type="match status" value="1"/>
</dbReference>
<evidence type="ECO:0000256" key="5">
    <source>
        <dbReference type="ARBA" id="ARBA00013152"/>
    </source>
</evidence>
<protein>
    <recommendedName>
        <fullName evidence="6">Transketolase</fullName>
        <ecNumber evidence="5">2.2.1.1</ecNumber>
    </recommendedName>
</protein>
<dbReference type="AlphaFoldDB" id="A0A4Y1ZBK3"/>
<dbReference type="Proteomes" id="UP000319716">
    <property type="component" value="Unassembled WGS sequence"/>
</dbReference>
<evidence type="ECO:0000256" key="2">
    <source>
        <dbReference type="ARBA" id="ARBA00001964"/>
    </source>
</evidence>
<evidence type="ECO:0000313" key="14">
    <source>
        <dbReference type="Proteomes" id="UP000319716"/>
    </source>
</evidence>
<dbReference type="PANTHER" id="PTHR43522">
    <property type="entry name" value="TRANSKETOLASE"/>
    <property type="match status" value="1"/>
</dbReference>
<dbReference type="EMBL" id="BEXB01000013">
    <property type="protein sequence ID" value="GAY76390.1"/>
    <property type="molecule type" value="Genomic_DNA"/>
</dbReference>
<dbReference type="GO" id="GO:0004802">
    <property type="term" value="F:transketolase activity"/>
    <property type="evidence" value="ECO:0007669"/>
    <property type="project" value="UniProtKB-EC"/>
</dbReference>
<dbReference type="FunFam" id="3.40.50.920:FF:000003">
    <property type="entry name" value="Transketolase"/>
    <property type="match status" value="1"/>
</dbReference>
<dbReference type="EC" id="2.2.1.1" evidence="5"/>
<dbReference type="InterPro" id="IPR055152">
    <property type="entry name" value="Transketolase-like_C_2"/>
</dbReference>
<dbReference type="Pfam" id="PF22613">
    <property type="entry name" value="Transketolase_C_1"/>
    <property type="match status" value="1"/>
</dbReference>
<dbReference type="Gene3D" id="3.40.50.920">
    <property type="match status" value="1"/>
</dbReference>
<dbReference type="GO" id="GO:0005829">
    <property type="term" value="C:cytosol"/>
    <property type="evidence" value="ECO:0007669"/>
    <property type="project" value="TreeGrafter"/>
</dbReference>
<dbReference type="SUPFAM" id="SSF52518">
    <property type="entry name" value="Thiamin diphosphate-binding fold (THDP-binding)"/>
    <property type="match status" value="1"/>
</dbReference>
<dbReference type="FunFam" id="3.40.50.970:FF:000003">
    <property type="entry name" value="Transketolase"/>
    <property type="match status" value="1"/>
</dbReference>
<evidence type="ECO:0000256" key="6">
    <source>
        <dbReference type="ARBA" id="ARBA00016662"/>
    </source>
</evidence>
<comment type="caution">
    <text evidence="13">The sequence shown here is derived from an EMBL/GenBank/DDBJ whole genome shotgun (WGS) entry which is preliminary data.</text>
</comment>
<proteinExistence type="inferred from homology"/>
<feature type="domain" description="Transketolase-like pyrimidine-binding" evidence="12">
    <location>
        <begin position="2"/>
        <end position="163"/>
    </location>
</feature>
<comment type="similarity">
    <text evidence="3">Belongs to the transketolase family.</text>
</comment>
<evidence type="ECO:0000256" key="8">
    <source>
        <dbReference type="ARBA" id="ARBA00022723"/>
    </source>
</evidence>
<evidence type="ECO:0000256" key="7">
    <source>
        <dbReference type="ARBA" id="ARBA00022679"/>
    </source>
</evidence>
<name>A0A4Y1ZBK3_9BACL</name>
<comment type="cofactor">
    <cofactor evidence="1">
        <name>Mg(2+)</name>
        <dbReference type="ChEBI" id="CHEBI:18420"/>
    </cofactor>
</comment>
<organism evidence="13 14">
    <name type="scientific">Sporolactobacillus inulinus</name>
    <dbReference type="NCBI Taxonomy" id="2078"/>
    <lineage>
        <taxon>Bacteria</taxon>
        <taxon>Bacillati</taxon>
        <taxon>Bacillota</taxon>
        <taxon>Bacilli</taxon>
        <taxon>Bacillales</taxon>
        <taxon>Sporolactobacillaceae</taxon>
        <taxon>Sporolactobacillus</taxon>
    </lineage>
</organism>